<evidence type="ECO:0000313" key="1">
    <source>
        <dbReference type="EMBL" id="MFB9054821.1"/>
    </source>
</evidence>
<evidence type="ECO:0000313" key="2">
    <source>
        <dbReference type="Proteomes" id="UP001589605"/>
    </source>
</evidence>
<protein>
    <submittedName>
        <fullName evidence="1">Uncharacterized protein</fullName>
    </submittedName>
</protein>
<reference evidence="1 2" key="1">
    <citation type="submission" date="2024-09" db="EMBL/GenBank/DDBJ databases">
        <authorList>
            <person name="Sun Q."/>
            <person name="Mori K."/>
        </authorList>
    </citation>
    <scope>NUCLEOTIDE SEQUENCE [LARGE SCALE GENOMIC DNA]</scope>
    <source>
        <strain evidence="1 2">CECT 8286</strain>
    </source>
</reference>
<dbReference type="EMBL" id="JBHMEZ010000032">
    <property type="protein sequence ID" value="MFB9054821.1"/>
    <property type="molecule type" value="Genomic_DNA"/>
</dbReference>
<gene>
    <name evidence="1" type="ORF">ACFFVB_17155</name>
</gene>
<comment type="caution">
    <text evidence="1">The sequence shown here is derived from an EMBL/GenBank/DDBJ whole genome shotgun (WGS) entry which is preliminary data.</text>
</comment>
<name>A0ABV5F5U7_9FLAO</name>
<dbReference type="RefSeq" id="WP_382384458.1">
    <property type="nucleotide sequence ID" value="NZ_JBHMEZ010000032.1"/>
</dbReference>
<keyword evidence="2" id="KW-1185">Reference proteome</keyword>
<dbReference type="Proteomes" id="UP001589605">
    <property type="component" value="Unassembled WGS sequence"/>
</dbReference>
<proteinExistence type="predicted"/>
<organism evidence="1 2">
    <name type="scientific">Formosa undariae</name>
    <dbReference type="NCBI Taxonomy" id="1325436"/>
    <lineage>
        <taxon>Bacteria</taxon>
        <taxon>Pseudomonadati</taxon>
        <taxon>Bacteroidota</taxon>
        <taxon>Flavobacteriia</taxon>
        <taxon>Flavobacteriales</taxon>
        <taxon>Flavobacteriaceae</taxon>
        <taxon>Formosa</taxon>
    </lineage>
</organism>
<sequence>MVKQKNIKKYWKAQVIKGLVLALSVFSVSHSYSQVQDGLEGTKKGSMNGYLMIGINKVPESYDAGFSTYIAAWPLVKDYPGNSFQTGLLGTWMHPDYNGVTKPDRKLYNDIEGGLGWWRDTRFATETPKFIMGGVALNFSAWANGPGAGKGRNWDKPNGKYGVAQLSPWVLWPPDGLNLKQGTNGELFGYGYLPLPLIKAKSTTAGKNVPTGDNSWTLFLNTENFKGPVAFFTPYFFSKPIVEEPELAGMFLDTRPGKPNKPIQMETQHIPSVQYTDRNGDVYARVAPTSFPSDTNGESMLMHQVTAYKKSALWDAVKLWLDKDGPVASGTIDTKGAVVHTFKGTAGSSWKIYPLNTPKEQRWPIDWKSIATPIALDSTTFGYKWDEKVVKRMETKNGPLMALPEYYKLEKRTNGKPYWVALQAKDVPSESGLDKLNFASTDAPSEPYLTPEETISSWKTPGPVAGPFKTKIGDGSTVTYYWYRFVDQPALLNADLTTAEREELQKRVVKLHREWTKDKAYIPTPKVGALANIDPALIVTPPVGMEAGYVPIVTRQGLEE</sequence>
<accession>A0ABV5F5U7</accession>